<dbReference type="EMBL" id="GG672322">
    <property type="protein sequence ID" value="EER17159.1"/>
    <property type="molecule type" value="Genomic_DNA"/>
</dbReference>
<keyword evidence="3" id="KW-1185">Reference proteome</keyword>
<dbReference type="InParanoid" id="C5KED3"/>
<evidence type="ECO:0000256" key="1">
    <source>
        <dbReference type="SAM" id="MobiDB-lite"/>
    </source>
</evidence>
<feature type="compositionally biased region" description="Low complexity" evidence="1">
    <location>
        <begin position="92"/>
        <end position="105"/>
    </location>
</feature>
<reference evidence="2 3" key="1">
    <citation type="submission" date="2008-07" db="EMBL/GenBank/DDBJ databases">
        <authorList>
            <person name="El-Sayed N."/>
            <person name="Caler E."/>
            <person name="Inman J."/>
            <person name="Amedeo P."/>
            <person name="Hass B."/>
            <person name="Wortman J."/>
        </authorList>
    </citation>
    <scope>NUCLEOTIDE SEQUENCE [LARGE SCALE GENOMIC DNA]</scope>
    <source>
        <strain evidence="3">ATCC 50983 / TXsc</strain>
    </source>
</reference>
<name>C5KED3_PERM5</name>
<evidence type="ECO:0000313" key="2">
    <source>
        <dbReference type="EMBL" id="EER17159.1"/>
    </source>
</evidence>
<feature type="compositionally biased region" description="Low complexity" evidence="1">
    <location>
        <begin position="138"/>
        <end position="151"/>
    </location>
</feature>
<feature type="region of interest" description="Disordered" evidence="1">
    <location>
        <begin position="1"/>
        <end position="49"/>
    </location>
</feature>
<organism evidence="3">
    <name type="scientific">Perkinsus marinus (strain ATCC 50983 / TXsc)</name>
    <dbReference type="NCBI Taxonomy" id="423536"/>
    <lineage>
        <taxon>Eukaryota</taxon>
        <taxon>Sar</taxon>
        <taxon>Alveolata</taxon>
        <taxon>Perkinsozoa</taxon>
        <taxon>Perkinsea</taxon>
        <taxon>Perkinsida</taxon>
        <taxon>Perkinsidae</taxon>
        <taxon>Perkinsus</taxon>
    </lineage>
</organism>
<feature type="region of interest" description="Disordered" evidence="1">
    <location>
        <begin position="91"/>
        <end position="161"/>
    </location>
</feature>
<feature type="compositionally biased region" description="Basic and acidic residues" evidence="1">
    <location>
        <begin position="23"/>
        <end position="33"/>
    </location>
</feature>
<feature type="non-terminal residue" evidence="2">
    <location>
        <position position="161"/>
    </location>
</feature>
<sequence length="161" mass="17103">MDCDSINDSGGGCSSGGSPDAIHTMEQDDDQRRQCGRSVNDAQRLTTDEEGGVLWSLKQNLMNRGLSWSDRLLDTTEAALDVTEKAVGFILSDDNNPNTTPSSNTEGSKRAIEGANTVPLAAEGKSHEVTVEEEGHSLSEPAAASALSVEEFTSSDEDIRS</sequence>
<dbReference type="AlphaFoldDB" id="C5KED3"/>
<proteinExistence type="predicted"/>
<dbReference type="RefSeq" id="XP_002785363.1">
    <property type="nucleotide sequence ID" value="XM_002785317.1"/>
</dbReference>
<dbReference type="GeneID" id="9053284"/>
<evidence type="ECO:0000313" key="3">
    <source>
        <dbReference type="Proteomes" id="UP000007800"/>
    </source>
</evidence>
<gene>
    <name evidence="2" type="ORF">Pmar_PMAR015434</name>
</gene>
<dbReference type="Proteomes" id="UP000007800">
    <property type="component" value="Unassembled WGS sequence"/>
</dbReference>
<accession>C5KED3</accession>
<protein>
    <submittedName>
        <fullName evidence="2">Uncharacterized protein</fullName>
    </submittedName>
</protein>
<feature type="compositionally biased region" description="Basic and acidic residues" evidence="1">
    <location>
        <begin position="124"/>
        <end position="137"/>
    </location>
</feature>